<protein>
    <recommendedName>
        <fullName evidence="6">Large ribosomal subunit protein mL49</fullName>
    </recommendedName>
</protein>
<dbReference type="EMBL" id="JAJVDC020000063">
    <property type="protein sequence ID" value="KAL1628466.1"/>
    <property type="molecule type" value="Genomic_DNA"/>
</dbReference>
<dbReference type="GO" id="GO:0005840">
    <property type="term" value="C:ribosome"/>
    <property type="evidence" value="ECO:0007669"/>
    <property type="project" value="UniProtKB-KW"/>
</dbReference>
<evidence type="ECO:0000313" key="7">
    <source>
        <dbReference type="EMBL" id="KAL1628466.1"/>
    </source>
</evidence>
<dbReference type="Gene3D" id="3.30.780.10">
    <property type="entry name" value="SUI1-like domain"/>
    <property type="match status" value="1"/>
</dbReference>
<keyword evidence="4" id="KW-0496">Mitochondrion</keyword>
<name>A0ABR3SS71_9PEZI</name>
<dbReference type="InterPro" id="IPR007740">
    <property type="entry name" value="Ribosomal_mL49"/>
</dbReference>
<dbReference type="Proteomes" id="UP001521116">
    <property type="component" value="Unassembled WGS sequence"/>
</dbReference>
<evidence type="ECO:0000256" key="2">
    <source>
        <dbReference type="ARBA" id="ARBA00005677"/>
    </source>
</evidence>
<keyword evidence="3 7" id="KW-0689">Ribosomal protein</keyword>
<accession>A0ABR3SS71</accession>
<gene>
    <name evidence="7" type="primary">img2</name>
    <name evidence="7" type="ORF">SLS56_005917</name>
</gene>
<dbReference type="Pfam" id="PF05046">
    <property type="entry name" value="Img2"/>
    <property type="match status" value="1"/>
</dbReference>
<evidence type="ECO:0000256" key="6">
    <source>
        <dbReference type="ARBA" id="ARBA00035191"/>
    </source>
</evidence>
<keyword evidence="5" id="KW-0687">Ribonucleoprotein</keyword>
<comment type="similarity">
    <text evidence="2">Belongs to the mitochondrion-specific ribosomal protein mL49 family.</text>
</comment>
<sequence>MAFARPILPLFRPLATPRPAAITQIHRFSQCARLQQEAQVTTASTTAPVDANASAVEQAQQTLLPYFVQRTPSNLLPVYNTAKRGGNLKQTKLRKISGDVKRLRDDLKAYLDLSDKEIVINQLTQNIIAKGNHRLQIIKFLESKKF</sequence>
<keyword evidence="8" id="KW-1185">Reference proteome</keyword>
<evidence type="ECO:0000313" key="8">
    <source>
        <dbReference type="Proteomes" id="UP001521116"/>
    </source>
</evidence>
<dbReference type="PANTHER" id="PTHR13477:SF0">
    <property type="entry name" value="LARGE RIBOSOMAL SUBUNIT PROTEIN ML49"/>
    <property type="match status" value="1"/>
</dbReference>
<dbReference type="PANTHER" id="PTHR13477">
    <property type="entry name" value="MITOCHONDRIAL 39S RIBOSOMAL PROTEIN L49"/>
    <property type="match status" value="1"/>
</dbReference>
<reference evidence="7 8" key="1">
    <citation type="submission" date="2024-02" db="EMBL/GenBank/DDBJ databases">
        <title>De novo assembly and annotation of 12 fungi associated with fruit tree decline syndrome in Ontario, Canada.</title>
        <authorList>
            <person name="Sulman M."/>
            <person name="Ellouze W."/>
            <person name="Ilyukhin E."/>
        </authorList>
    </citation>
    <scope>NUCLEOTIDE SEQUENCE [LARGE SCALE GENOMIC DNA]</scope>
    <source>
        <strain evidence="7 8">M1-105</strain>
    </source>
</reference>
<proteinExistence type="inferred from homology"/>
<comment type="caution">
    <text evidence="7">The sequence shown here is derived from an EMBL/GenBank/DDBJ whole genome shotgun (WGS) entry which is preliminary data.</text>
</comment>
<evidence type="ECO:0000256" key="5">
    <source>
        <dbReference type="ARBA" id="ARBA00023274"/>
    </source>
</evidence>
<evidence type="ECO:0000256" key="4">
    <source>
        <dbReference type="ARBA" id="ARBA00023128"/>
    </source>
</evidence>
<evidence type="ECO:0000256" key="3">
    <source>
        <dbReference type="ARBA" id="ARBA00022980"/>
    </source>
</evidence>
<organism evidence="7 8">
    <name type="scientific">Neofusicoccum ribis</name>
    <dbReference type="NCBI Taxonomy" id="45134"/>
    <lineage>
        <taxon>Eukaryota</taxon>
        <taxon>Fungi</taxon>
        <taxon>Dikarya</taxon>
        <taxon>Ascomycota</taxon>
        <taxon>Pezizomycotina</taxon>
        <taxon>Dothideomycetes</taxon>
        <taxon>Dothideomycetes incertae sedis</taxon>
        <taxon>Botryosphaeriales</taxon>
        <taxon>Botryosphaeriaceae</taxon>
        <taxon>Neofusicoccum</taxon>
    </lineage>
</organism>
<evidence type="ECO:0000256" key="1">
    <source>
        <dbReference type="ARBA" id="ARBA00004173"/>
    </source>
</evidence>
<comment type="subcellular location">
    <subcellularLocation>
        <location evidence="1">Mitochondrion</location>
    </subcellularLocation>
</comment>